<sequence length="349" mass="38663">MPSLNFMTGEDPLSLDRIRSVLIRLEDTIIFSLIERAQFAHNPRIYQRGAFKELVDLGFEGSWLEWFLKETESFHGALSSIHLEFVLTSGLATTTFSESSKIHQVSCFLELAASSILTKKSPLSTSSPDEYPFTTDLPSPVLQPLNFPSILHPNKVNANASIFSFYTNAIVPRITRRATLALSAKKRANGITGSEEFEDDGNYGSAATLDVEVLQSISKRVHYGKFVSESKFQANPGAFIPHIQTRNREALEALITKPEVEQRLLRRLDKKATTYAQDIAADGEAPAYNGLSPGKGVNASSKIDVDGVVDLYESYIIPLTKEVEVDYLLNRLEGLSQEEIDKLAQLTSS</sequence>
<dbReference type="EMBL" id="JANKHO010001861">
    <property type="protein sequence ID" value="KAJ3497464.1"/>
    <property type="molecule type" value="Genomic_DNA"/>
</dbReference>
<reference evidence="13" key="1">
    <citation type="submission" date="2022-07" db="EMBL/GenBank/DDBJ databases">
        <title>Genome Sequence of Agrocybe chaxingu.</title>
        <authorList>
            <person name="Buettner E."/>
        </authorList>
    </citation>
    <scope>NUCLEOTIDE SEQUENCE</scope>
    <source>
        <strain evidence="13">MP-N11</strain>
    </source>
</reference>
<dbReference type="NCBIfam" id="TIGR01802">
    <property type="entry name" value="CM_pl-yst"/>
    <property type="match status" value="1"/>
</dbReference>
<evidence type="ECO:0000256" key="9">
    <source>
        <dbReference type="ARBA" id="ARBA00023222"/>
    </source>
</evidence>
<protein>
    <recommendedName>
        <fullName evidence="4">Chorismate mutase</fullName>
        <ecNumber evidence="3">5.4.99.5</ecNumber>
    </recommendedName>
</protein>
<evidence type="ECO:0000313" key="14">
    <source>
        <dbReference type="Proteomes" id="UP001148786"/>
    </source>
</evidence>
<dbReference type="InterPro" id="IPR037039">
    <property type="entry name" value="CM_AroQ_sf_eucaryotic"/>
</dbReference>
<dbReference type="AlphaFoldDB" id="A0A9W8MP07"/>
<name>A0A9W8MP07_9AGAR</name>
<dbReference type="PANTHER" id="PTHR21145">
    <property type="entry name" value="CHORISMATE MUTASE"/>
    <property type="match status" value="1"/>
</dbReference>
<evidence type="ECO:0000256" key="11">
    <source>
        <dbReference type="ARBA" id="ARBA00023979"/>
    </source>
</evidence>
<evidence type="ECO:0000256" key="10">
    <source>
        <dbReference type="ARBA" id="ARBA00023235"/>
    </source>
</evidence>
<evidence type="ECO:0000256" key="3">
    <source>
        <dbReference type="ARBA" id="ARBA00012404"/>
    </source>
</evidence>
<dbReference type="Proteomes" id="UP001148786">
    <property type="component" value="Unassembled WGS sequence"/>
</dbReference>
<keyword evidence="10" id="KW-0413">Isomerase</keyword>
<feature type="domain" description="Chorismate mutase" evidence="12">
    <location>
        <begin position="204"/>
        <end position="324"/>
    </location>
</feature>
<evidence type="ECO:0000256" key="7">
    <source>
        <dbReference type="ARBA" id="ARBA00022605"/>
    </source>
</evidence>
<evidence type="ECO:0000256" key="2">
    <source>
        <dbReference type="ARBA" id="ARBA00004817"/>
    </source>
</evidence>
<keyword evidence="6" id="KW-0827">Tyrosine biosynthesis</keyword>
<evidence type="ECO:0000256" key="6">
    <source>
        <dbReference type="ARBA" id="ARBA00022498"/>
    </source>
</evidence>
<dbReference type="GO" id="GO:0006571">
    <property type="term" value="P:tyrosine biosynthetic process"/>
    <property type="evidence" value="ECO:0007669"/>
    <property type="project" value="UniProtKB-KW"/>
</dbReference>
<dbReference type="Gene3D" id="1.10.590.10">
    <property type="entry name" value="Chorismate mutase, AroQ class superfamily, eukaryotic"/>
    <property type="match status" value="1"/>
</dbReference>
<dbReference type="PROSITE" id="PS51169">
    <property type="entry name" value="CHORISMATE_MUT_3"/>
    <property type="match status" value="1"/>
</dbReference>
<dbReference type="SUPFAM" id="SSF48600">
    <property type="entry name" value="Chorismate mutase II"/>
    <property type="match status" value="2"/>
</dbReference>
<gene>
    <name evidence="13" type="ORF">NLJ89_g10348</name>
</gene>
<dbReference type="GO" id="GO:0009094">
    <property type="term" value="P:L-phenylalanine biosynthetic process"/>
    <property type="evidence" value="ECO:0007669"/>
    <property type="project" value="UniProtKB-KW"/>
</dbReference>
<dbReference type="InterPro" id="IPR036263">
    <property type="entry name" value="Chorismate_II_sf"/>
</dbReference>
<dbReference type="PANTHER" id="PTHR21145:SF12">
    <property type="entry name" value="CHORISMATE MUTASE"/>
    <property type="match status" value="1"/>
</dbReference>
<dbReference type="GO" id="GO:0005737">
    <property type="term" value="C:cytoplasm"/>
    <property type="evidence" value="ECO:0007669"/>
    <property type="project" value="UniProtKB-SubCell"/>
</dbReference>
<evidence type="ECO:0000259" key="12">
    <source>
        <dbReference type="Pfam" id="PF01817"/>
    </source>
</evidence>
<evidence type="ECO:0000256" key="5">
    <source>
        <dbReference type="ARBA" id="ARBA00022490"/>
    </source>
</evidence>
<dbReference type="OrthoDB" id="191918at2759"/>
<dbReference type="EC" id="5.4.99.5" evidence="3"/>
<comment type="catalytic activity">
    <reaction evidence="11">
        <text>chorismate = prephenate</text>
        <dbReference type="Rhea" id="RHEA:13897"/>
        <dbReference type="ChEBI" id="CHEBI:29748"/>
        <dbReference type="ChEBI" id="CHEBI:29934"/>
        <dbReference type="EC" id="5.4.99.5"/>
    </reaction>
    <physiologicalReaction direction="left-to-right" evidence="11">
        <dbReference type="Rhea" id="RHEA:13898"/>
    </physiologicalReaction>
</comment>
<dbReference type="InterPro" id="IPR008238">
    <property type="entry name" value="Chorismate_mutase_AroQ_euk"/>
</dbReference>
<dbReference type="Pfam" id="PF01817">
    <property type="entry name" value="CM_2"/>
    <property type="match status" value="1"/>
</dbReference>
<keyword evidence="9" id="KW-0584">Phenylalanine biosynthesis</keyword>
<dbReference type="InterPro" id="IPR002701">
    <property type="entry name" value="CM_II_prokaryot"/>
</dbReference>
<proteinExistence type="predicted"/>
<dbReference type="GO" id="GO:0004106">
    <property type="term" value="F:chorismate mutase activity"/>
    <property type="evidence" value="ECO:0007669"/>
    <property type="project" value="UniProtKB-EC"/>
</dbReference>
<evidence type="ECO:0000256" key="4">
    <source>
        <dbReference type="ARBA" id="ARBA00020296"/>
    </source>
</evidence>
<keyword evidence="14" id="KW-1185">Reference proteome</keyword>
<comment type="caution">
    <text evidence="13">The sequence shown here is derived from an EMBL/GenBank/DDBJ whole genome shotgun (WGS) entry which is preliminary data.</text>
</comment>
<keyword evidence="5" id="KW-0963">Cytoplasm</keyword>
<organism evidence="13 14">
    <name type="scientific">Agrocybe chaxingu</name>
    <dbReference type="NCBI Taxonomy" id="84603"/>
    <lineage>
        <taxon>Eukaryota</taxon>
        <taxon>Fungi</taxon>
        <taxon>Dikarya</taxon>
        <taxon>Basidiomycota</taxon>
        <taxon>Agaricomycotina</taxon>
        <taxon>Agaricomycetes</taxon>
        <taxon>Agaricomycetidae</taxon>
        <taxon>Agaricales</taxon>
        <taxon>Agaricineae</taxon>
        <taxon>Strophariaceae</taxon>
        <taxon>Agrocybe</taxon>
    </lineage>
</organism>
<comment type="subcellular location">
    <subcellularLocation>
        <location evidence="1">Cytoplasm</location>
    </subcellularLocation>
</comment>
<evidence type="ECO:0000256" key="1">
    <source>
        <dbReference type="ARBA" id="ARBA00004496"/>
    </source>
</evidence>
<comment type="pathway">
    <text evidence="2">Metabolic intermediate biosynthesis; prephenate biosynthesis; prephenate from chorismate: step 1/1.</text>
</comment>
<keyword evidence="7" id="KW-0028">Amino-acid biosynthesis</keyword>
<keyword evidence="8" id="KW-0057">Aromatic amino acid biosynthesis</keyword>
<evidence type="ECO:0000256" key="8">
    <source>
        <dbReference type="ARBA" id="ARBA00023141"/>
    </source>
</evidence>
<evidence type="ECO:0000313" key="13">
    <source>
        <dbReference type="EMBL" id="KAJ3497464.1"/>
    </source>
</evidence>
<dbReference type="GO" id="GO:0046417">
    <property type="term" value="P:chorismate metabolic process"/>
    <property type="evidence" value="ECO:0007669"/>
    <property type="project" value="InterPro"/>
</dbReference>
<accession>A0A9W8MP07</accession>